<evidence type="ECO:0000313" key="1">
    <source>
        <dbReference type="EMBL" id="ADD95875.1"/>
    </source>
</evidence>
<accession>D6PJH4</accession>
<sequence length="96" mass="11157">MELPENIEKLVKFMNETGGSVEDYVKLNTDYSSLEDGNLLREYYQKTKPHLNQEEISFLIEDNFSIDEDVDAEKDVNVKSLLIKKLSLKLNNTWKG</sequence>
<reference evidence="1" key="1">
    <citation type="journal article" date="2010" name="ISME J.">
        <title>Metagenome of the Mediterranean deep chlorophyll maximum studied by direct and fosmid library 454 pyrosequencing.</title>
        <authorList>
            <person name="Ghai R."/>
            <person name="Martin-Cuadrado A.B."/>
            <person name="Molto A.G."/>
            <person name="Heredia I.G."/>
            <person name="Cabrera R."/>
            <person name="Martin J."/>
            <person name="Verdu M."/>
            <person name="Deschamps P."/>
            <person name="Moreira D."/>
            <person name="Lopez-Garcia P."/>
            <person name="Mira A."/>
            <person name="Rodriguez-Valera F."/>
        </authorList>
    </citation>
    <scope>NUCLEOTIDE SEQUENCE</scope>
</reference>
<dbReference type="AlphaFoldDB" id="D6PJH4"/>
<name>D6PJH4_9ZZZZ</name>
<proteinExistence type="predicted"/>
<protein>
    <submittedName>
        <fullName evidence="1">Uncharacterized protein</fullName>
    </submittedName>
</protein>
<organism evidence="1">
    <name type="scientific">uncultured organism MedDCM-OCT-S12-C74</name>
    <dbReference type="NCBI Taxonomy" id="743667"/>
    <lineage>
        <taxon>unclassified sequences</taxon>
        <taxon>environmental samples</taxon>
    </lineage>
</organism>
<dbReference type="EMBL" id="GU943107">
    <property type="protein sequence ID" value="ADD95875.1"/>
    <property type="molecule type" value="Genomic_DNA"/>
</dbReference>